<evidence type="ECO:0000256" key="2">
    <source>
        <dbReference type="ARBA" id="ARBA00022448"/>
    </source>
</evidence>
<dbReference type="RefSeq" id="WP_023510894.1">
    <property type="nucleotide sequence ID" value="NZ_AWTC01000013.1"/>
</dbReference>
<keyword evidence="2" id="KW-0813">Transport</keyword>
<dbReference type="STRING" id="1395513.P343_13285"/>
<dbReference type="PROSITE" id="PS51094">
    <property type="entry name" value="PTS_EIIA_TYPE_2"/>
    <property type="match status" value="1"/>
</dbReference>
<evidence type="ECO:0000256" key="6">
    <source>
        <dbReference type="ARBA" id="ARBA00022683"/>
    </source>
</evidence>
<dbReference type="Proteomes" id="UP000018296">
    <property type="component" value="Unassembled WGS sequence"/>
</dbReference>
<evidence type="ECO:0000256" key="3">
    <source>
        <dbReference type="ARBA" id="ARBA00022490"/>
    </source>
</evidence>
<dbReference type="InterPro" id="IPR036095">
    <property type="entry name" value="PTS_EIIB-like_sf"/>
</dbReference>
<keyword evidence="15" id="KW-1185">Reference proteome</keyword>
<name>V6IVN3_9BACL</name>
<dbReference type="EMBL" id="AWTC01000013">
    <property type="protein sequence ID" value="EST11298.1"/>
    <property type="molecule type" value="Genomic_DNA"/>
</dbReference>
<organism evidence="14 15">
    <name type="scientific">Sporolactobacillus laevolacticus DSM 442</name>
    <dbReference type="NCBI Taxonomy" id="1395513"/>
    <lineage>
        <taxon>Bacteria</taxon>
        <taxon>Bacillati</taxon>
        <taxon>Bacillota</taxon>
        <taxon>Bacilli</taxon>
        <taxon>Bacillales</taxon>
        <taxon>Sporolactobacillaceae</taxon>
        <taxon>Sporolactobacillus</taxon>
    </lineage>
</organism>
<dbReference type="GO" id="GO:0008982">
    <property type="term" value="F:protein-N(PI)-phosphohistidine-sugar phosphotransferase activity"/>
    <property type="evidence" value="ECO:0007669"/>
    <property type="project" value="InterPro"/>
</dbReference>
<dbReference type="eggNOG" id="COG1762">
    <property type="taxonomic scope" value="Bacteria"/>
</dbReference>
<dbReference type="GO" id="GO:0006355">
    <property type="term" value="P:regulation of DNA-templated transcription"/>
    <property type="evidence" value="ECO:0007669"/>
    <property type="project" value="InterPro"/>
</dbReference>
<dbReference type="InterPro" id="IPR051351">
    <property type="entry name" value="Ascorbate-PTS_EIIA_comp"/>
</dbReference>
<evidence type="ECO:0000256" key="7">
    <source>
        <dbReference type="ARBA" id="ARBA00022777"/>
    </source>
</evidence>
<evidence type="ECO:0000313" key="15">
    <source>
        <dbReference type="Proteomes" id="UP000018296"/>
    </source>
</evidence>
<keyword evidence="3" id="KW-0963">Cytoplasm</keyword>
<dbReference type="Pfam" id="PF00359">
    <property type="entry name" value="PTS_EIIA_2"/>
    <property type="match status" value="1"/>
</dbReference>
<dbReference type="InterPro" id="IPR011608">
    <property type="entry name" value="PRD"/>
</dbReference>
<gene>
    <name evidence="14" type="ORF">P343_13285</name>
</gene>
<evidence type="ECO:0000256" key="8">
    <source>
        <dbReference type="ARBA" id="ARBA00037387"/>
    </source>
</evidence>
<keyword evidence="7" id="KW-0418">Kinase</keyword>
<dbReference type="InterPro" id="IPR016152">
    <property type="entry name" value="PTrfase/Anion_transptr"/>
</dbReference>
<dbReference type="Pfam" id="PF00874">
    <property type="entry name" value="PRD"/>
    <property type="match status" value="1"/>
</dbReference>
<dbReference type="AlphaFoldDB" id="V6IVN3"/>
<evidence type="ECO:0000256" key="9">
    <source>
        <dbReference type="ARBA" id="ARBA00041175"/>
    </source>
</evidence>
<comment type="function">
    <text evidence="8">The phosphoenolpyruvate-dependent sugar phosphotransferase system (sugar PTS), a major carbohydrate active transport system, catalyzes the phosphorylation of incoming sugar substrates concomitantly with their translocation across the cell membrane. The enzyme II UlaABC PTS system is involved in ascorbate transport.</text>
</comment>
<dbReference type="OrthoDB" id="369398at2"/>
<protein>
    <recommendedName>
        <fullName evidence="9">Ascorbate-specific PTS system EIIA component</fullName>
    </recommendedName>
    <alternativeName>
        <fullName evidence="10">Ascorbate-specific phosphotransferase enzyme IIA component</fullName>
    </alternativeName>
</protein>
<dbReference type="SUPFAM" id="SSF63520">
    <property type="entry name" value="PTS-regulatory domain, PRD"/>
    <property type="match status" value="1"/>
</dbReference>
<dbReference type="Gene3D" id="3.40.50.2300">
    <property type="match status" value="1"/>
</dbReference>
<accession>V6IVN3</accession>
<keyword evidence="5" id="KW-0808">Transferase</keyword>
<dbReference type="InterPro" id="IPR002178">
    <property type="entry name" value="PTS_EIIA_type-2_dom"/>
</dbReference>
<dbReference type="InterPro" id="IPR036634">
    <property type="entry name" value="PRD_sf"/>
</dbReference>
<dbReference type="GO" id="GO:0005737">
    <property type="term" value="C:cytoplasm"/>
    <property type="evidence" value="ECO:0007669"/>
    <property type="project" value="UniProtKB-SubCell"/>
</dbReference>
<reference evidence="14 15" key="1">
    <citation type="journal article" date="2013" name="Genome Announc.">
        <title>Genome Sequence of Sporolactobacillus laevolacticus DSM442, an Efficient Polymer-Grade D-Lactate Producer from Agricultural Waste Cottonseed as a Nitrogen Source.</title>
        <authorList>
            <person name="Wang H."/>
            <person name="Wang L."/>
            <person name="Ju J."/>
            <person name="Yu B."/>
            <person name="Ma Y."/>
        </authorList>
    </citation>
    <scope>NUCLEOTIDE SEQUENCE [LARGE SCALE GENOMIC DNA]</scope>
    <source>
        <strain evidence="14 15">DSM 442</strain>
    </source>
</reference>
<evidence type="ECO:0000256" key="10">
    <source>
        <dbReference type="ARBA" id="ARBA00042072"/>
    </source>
</evidence>
<dbReference type="PROSITE" id="PS51372">
    <property type="entry name" value="PRD_2"/>
    <property type="match status" value="1"/>
</dbReference>
<dbReference type="PROSITE" id="PS51099">
    <property type="entry name" value="PTS_EIIB_TYPE_2"/>
    <property type="match status" value="1"/>
</dbReference>
<proteinExistence type="predicted"/>
<dbReference type="GO" id="GO:0016301">
    <property type="term" value="F:kinase activity"/>
    <property type="evidence" value="ECO:0007669"/>
    <property type="project" value="UniProtKB-KW"/>
</dbReference>
<comment type="subcellular location">
    <subcellularLocation>
        <location evidence="1">Cytoplasm</location>
    </subcellularLocation>
</comment>
<evidence type="ECO:0000259" key="12">
    <source>
        <dbReference type="PROSITE" id="PS51099"/>
    </source>
</evidence>
<dbReference type="InterPro" id="IPR013011">
    <property type="entry name" value="PTS_EIIB_2"/>
</dbReference>
<dbReference type="GO" id="GO:0009401">
    <property type="term" value="P:phosphoenolpyruvate-dependent sugar phosphotransferase system"/>
    <property type="evidence" value="ECO:0007669"/>
    <property type="project" value="UniProtKB-KW"/>
</dbReference>
<dbReference type="PATRIC" id="fig|1395513.3.peg.2693"/>
<evidence type="ECO:0000256" key="5">
    <source>
        <dbReference type="ARBA" id="ARBA00022679"/>
    </source>
</evidence>
<dbReference type="CDD" id="cd00211">
    <property type="entry name" value="PTS_IIA_fru"/>
    <property type="match status" value="1"/>
</dbReference>
<keyword evidence="4" id="KW-0597">Phosphoprotein</keyword>
<evidence type="ECO:0000313" key="14">
    <source>
        <dbReference type="EMBL" id="EST11298.1"/>
    </source>
</evidence>
<evidence type="ECO:0000256" key="4">
    <source>
        <dbReference type="ARBA" id="ARBA00022553"/>
    </source>
</evidence>
<dbReference type="PANTHER" id="PTHR36203">
    <property type="entry name" value="ASCORBATE-SPECIFIC PTS SYSTEM EIIA COMPONENT"/>
    <property type="match status" value="1"/>
</dbReference>
<evidence type="ECO:0000256" key="1">
    <source>
        <dbReference type="ARBA" id="ARBA00004496"/>
    </source>
</evidence>
<dbReference type="SUPFAM" id="SSF55804">
    <property type="entry name" value="Phoshotransferase/anion transport protein"/>
    <property type="match status" value="1"/>
</dbReference>
<dbReference type="SUPFAM" id="SSF52794">
    <property type="entry name" value="PTS system IIB component-like"/>
    <property type="match status" value="1"/>
</dbReference>
<evidence type="ECO:0000259" key="11">
    <source>
        <dbReference type="PROSITE" id="PS51094"/>
    </source>
</evidence>
<feature type="domain" description="PTS EIIB type-2" evidence="12">
    <location>
        <begin position="414"/>
        <end position="502"/>
    </location>
</feature>
<sequence length="697" mass="80680">MLDQRAAQLFQTILKYKFITMKQLESITGMSRRMIQYDLQKINDWLDDHQLAPIRNRRGYGLVVDGKINTIKIDGMKTVLNQGYDLSEEERLCVIYLLIFIQNDYLPLQQFISTLRLSRNTMIELIKRAGSHSMYREVSINYDRRRGYFLSGSEWEIRNLARECVSKIYHLASGMELLAQLYNSNQHGKKFFEVFIDIHQKLTQIEDTHQIKYVEDNAKELAAYLVFLLFRINACTKSDFPRHIIHYYVQHLCIEKTQASEISKMFIRLLGVASDQDEHVYFTTLFLGLQLKEDHLMRQSLPEEREKLDEIANQMIRRFEQLSSIPLKNRDFFKKNLMMHLEPCYYRLIFDTPVYNPYLKSIKKEYLDLFFIVRYCLKNMEKLIHKTISDDEIGFLTLHFASILKDEGVSVGKKSALIVCPKGIGISNMLKQQLMDLFPDMDWAPVVSVKEFSQIDEAAIDLIFSTVPLKTSKSLFVVKPILSDMNKVKLLERVNAETKGLPIHFQIEKIIQVVKNFAEIRDEVGLYEAIGNVLISTVTGIYQGVSPMLNDLLFKDEIQFKDHVNDWKEAIQVAAQPLLDRDFIQPSYVNAMIETVENVGPYIVITPHVAIPHARPERGVNQLGMSLLHLAHPVEFVEGNLETSASIIIVLAAVDNKTHLKALRQLTELLGDDENIDEMIRASSVEEISQIIEKYSH</sequence>
<evidence type="ECO:0000259" key="13">
    <source>
        <dbReference type="PROSITE" id="PS51372"/>
    </source>
</evidence>
<dbReference type="PANTHER" id="PTHR36203:SF1">
    <property type="entry name" value="ASCORBATE-SPECIFIC PTS SYSTEM EIIA COMPONENT"/>
    <property type="match status" value="1"/>
</dbReference>
<keyword evidence="6" id="KW-0598">Phosphotransferase system</keyword>
<feature type="domain" description="PRD" evidence="13">
    <location>
        <begin position="303"/>
        <end position="410"/>
    </location>
</feature>
<dbReference type="eggNOG" id="COG3711">
    <property type="taxonomic scope" value="Bacteria"/>
</dbReference>
<dbReference type="Gene3D" id="3.40.930.10">
    <property type="entry name" value="Mannitol-specific EII, Chain A"/>
    <property type="match status" value="1"/>
</dbReference>
<feature type="domain" description="PTS EIIA type-2" evidence="11">
    <location>
        <begin position="551"/>
        <end position="695"/>
    </location>
</feature>
<dbReference type="Gene3D" id="1.10.1790.10">
    <property type="entry name" value="PRD domain"/>
    <property type="match status" value="1"/>
</dbReference>
<dbReference type="CDD" id="cd05568">
    <property type="entry name" value="PTS_IIB_bgl_like"/>
    <property type="match status" value="1"/>
</dbReference>
<comment type="caution">
    <text evidence="14">The sequence shown here is derived from an EMBL/GenBank/DDBJ whole genome shotgun (WGS) entry which is preliminary data.</text>
</comment>